<reference evidence="3" key="1">
    <citation type="submission" date="2018-12" db="EMBL/GenBank/DDBJ databases">
        <title>Genome sequence of Peanibacillus sp.</title>
        <authorList>
            <person name="Subramani G."/>
            <person name="Srinivasan S."/>
            <person name="Kim M.K."/>
        </authorList>
    </citation>
    <scope>NUCLEOTIDE SEQUENCE [LARGE SCALE GENOMIC DNA]</scope>
    <source>
        <strain evidence="3">18JY67-1</strain>
    </source>
</reference>
<dbReference type="OrthoDB" id="2658755at2"/>
<evidence type="ECO:0000256" key="1">
    <source>
        <dbReference type="SAM" id="Phobius"/>
    </source>
</evidence>
<keyword evidence="1" id="KW-1133">Transmembrane helix</keyword>
<dbReference type="EMBL" id="CP034437">
    <property type="protein sequence ID" value="AZN42689.1"/>
    <property type="molecule type" value="Genomic_DNA"/>
</dbReference>
<dbReference type="AlphaFoldDB" id="A0A3Q8X8C9"/>
<name>A0A3Q8X8C9_9BACL</name>
<keyword evidence="3" id="KW-1185">Reference proteome</keyword>
<dbReference type="Proteomes" id="UP000272528">
    <property type="component" value="Chromosome"/>
</dbReference>
<organism evidence="2 3">
    <name type="scientific">Paenibacillus albus</name>
    <dbReference type="NCBI Taxonomy" id="2495582"/>
    <lineage>
        <taxon>Bacteria</taxon>
        <taxon>Bacillati</taxon>
        <taxon>Bacillota</taxon>
        <taxon>Bacilli</taxon>
        <taxon>Bacillales</taxon>
        <taxon>Paenibacillaceae</taxon>
        <taxon>Paenibacillus</taxon>
    </lineage>
</organism>
<gene>
    <name evidence="2" type="ORF">EJC50_25615</name>
</gene>
<dbReference type="KEGG" id="palb:EJC50_25615"/>
<evidence type="ECO:0000313" key="3">
    <source>
        <dbReference type="Proteomes" id="UP000272528"/>
    </source>
</evidence>
<accession>A0A3Q8X8C9</accession>
<sequence length="84" mass="9763">MKEKNNLTNDSDVPVFNNDTEHYQNIMGVPNKKADLKTMPRPIRYFGYFFYTAIVVFAIVFLLSYSKPLDAPMEQLPLLQFLLS</sequence>
<proteinExistence type="predicted"/>
<keyword evidence="1" id="KW-0472">Membrane</keyword>
<evidence type="ECO:0000313" key="2">
    <source>
        <dbReference type="EMBL" id="AZN42689.1"/>
    </source>
</evidence>
<feature type="transmembrane region" description="Helical" evidence="1">
    <location>
        <begin position="45"/>
        <end position="65"/>
    </location>
</feature>
<keyword evidence="1" id="KW-0812">Transmembrane</keyword>
<protein>
    <submittedName>
        <fullName evidence="2">Uncharacterized protein</fullName>
    </submittedName>
</protein>